<comment type="caution">
    <text evidence="1">The sequence shown here is derived from an EMBL/GenBank/DDBJ whole genome shotgun (WGS) entry which is preliminary data.</text>
</comment>
<sequence length="660" mass="72724">MTRIKVEAKPDHLDRLVSSPRVGLLELIWNALDADATEVRADITDNGLGGALAVTVTDNGRGISADRAAKEFGALGGSWKRAATVTDAGRALHGKLGGGRFAAYGLGNDVRWESVSDATTGRRLTVINGSHSLPDEFDVVTEKSEASATGTVVSVTDLTPQARKYLDSDRVADGLISALAVYLLKYKPRITWRERVLEPEALISQRTTIDVPVPTLGADTTVPVTIIEWNTNVDRALHLCNASGIAIQEVPPGIQAPGFTFTAYVNWDGFADRPHDLLIEGAADEPVRSVVEAARDALRAHFKSRTDERHTRMLEKWKKEQSYPFEGEATKPAERATRELFDIVAVAAAPAVEKVDPTSRKFSLRLLKEAVETNPGSVDALLREVLKLSDQDAADLRELAQKSSLSKLISSARKITDRLEFLASLEAIVNEPDLKKVVKERSQLHRILANETWVFREEYALVGDDQTLRTVLRNNLGQLGGEVVTVEDVESAEVVDGDGRVGVIDLMLSKVVEQRRDHREHLVIELKRPSVHIGRDEINQIEAYAEAVANDTRFAATDTRWEFWIVGDKIADSSRGRTNQSGREPGVTLATDNPNMVVRAVTWAQVIRDAKHRLQFVRESLDYDPSTEAGLDYLRRKHAEYLPPLLIEGPEDLEGEGEAA</sequence>
<proteinExistence type="predicted"/>
<name>A0ABU1FFP0_9MICO</name>
<dbReference type="EMBL" id="JAVKGS010000001">
    <property type="protein sequence ID" value="MDR5690564.1"/>
    <property type="molecule type" value="Genomic_DNA"/>
</dbReference>
<keyword evidence="1" id="KW-0067">ATP-binding</keyword>
<dbReference type="Proteomes" id="UP001260072">
    <property type="component" value="Unassembled WGS sequence"/>
</dbReference>
<dbReference type="InterPro" id="IPR036890">
    <property type="entry name" value="HATPase_C_sf"/>
</dbReference>
<organism evidence="1 2">
    <name type="scientific">Agromyces indicus</name>
    <dbReference type="NCBI Taxonomy" id="758919"/>
    <lineage>
        <taxon>Bacteria</taxon>
        <taxon>Bacillati</taxon>
        <taxon>Actinomycetota</taxon>
        <taxon>Actinomycetes</taxon>
        <taxon>Micrococcales</taxon>
        <taxon>Microbacteriaceae</taxon>
        <taxon>Agromyces</taxon>
    </lineage>
</organism>
<reference evidence="2" key="1">
    <citation type="submission" date="2023-07" db="EMBL/GenBank/DDBJ databases">
        <title>Description of three actinobacteria isolated from air of manufacturing shop in a pharmaceutical factory.</title>
        <authorList>
            <person name="Zhang D.-F."/>
        </authorList>
    </citation>
    <scope>NUCLEOTIDE SEQUENCE [LARGE SCALE GENOMIC DNA]</scope>
    <source>
        <strain evidence="2">CCTCC AB 2011122</strain>
    </source>
</reference>
<evidence type="ECO:0000313" key="2">
    <source>
        <dbReference type="Proteomes" id="UP001260072"/>
    </source>
</evidence>
<dbReference type="SUPFAM" id="SSF55874">
    <property type="entry name" value="ATPase domain of HSP90 chaperone/DNA topoisomerase II/histidine kinase"/>
    <property type="match status" value="1"/>
</dbReference>
<dbReference type="Gene3D" id="3.30.565.10">
    <property type="entry name" value="Histidine kinase-like ATPase, C-terminal domain"/>
    <property type="match status" value="1"/>
</dbReference>
<dbReference type="Pfam" id="PF13589">
    <property type="entry name" value="HATPase_c_3"/>
    <property type="match status" value="1"/>
</dbReference>
<dbReference type="RefSeq" id="WP_310519297.1">
    <property type="nucleotide sequence ID" value="NZ_BAABBS010000001.1"/>
</dbReference>
<accession>A0ABU1FFP0</accession>
<gene>
    <name evidence="1" type="ORF">RH861_00635</name>
</gene>
<protein>
    <submittedName>
        <fullName evidence="1">ATP-binding protein</fullName>
    </submittedName>
</protein>
<dbReference type="GO" id="GO:0005524">
    <property type="term" value="F:ATP binding"/>
    <property type="evidence" value="ECO:0007669"/>
    <property type="project" value="UniProtKB-KW"/>
</dbReference>
<evidence type="ECO:0000313" key="1">
    <source>
        <dbReference type="EMBL" id="MDR5690564.1"/>
    </source>
</evidence>
<keyword evidence="1" id="KW-0547">Nucleotide-binding</keyword>
<keyword evidence="2" id="KW-1185">Reference proteome</keyword>